<accession>A0A0D1JW38</accession>
<evidence type="ECO:0000313" key="2">
    <source>
        <dbReference type="Proteomes" id="UP000032221"/>
    </source>
</evidence>
<dbReference type="AlphaFoldDB" id="A0A0D1JW38"/>
<dbReference type="EMBL" id="JXST01000014">
    <property type="protein sequence ID" value="KIU16789.1"/>
    <property type="molecule type" value="Genomic_DNA"/>
</dbReference>
<sequence length="97" mass="10549">MLSTLWGAPARDIYGATKEMYNHRSKVVHGGTVEYMEAAITFAGGPPMHVSRFGSAAVSTILRNAILDPDFSPKTVDDRYVFTALDAMVNQVASEVK</sequence>
<organism evidence="1 2">
    <name type="scientific">Mycolicibacterium llatzerense</name>
    <dbReference type="NCBI Taxonomy" id="280871"/>
    <lineage>
        <taxon>Bacteria</taxon>
        <taxon>Bacillati</taxon>
        <taxon>Actinomycetota</taxon>
        <taxon>Actinomycetes</taxon>
        <taxon>Mycobacteriales</taxon>
        <taxon>Mycobacteriaceae</taxon>
        <taxon>Mycolicibacterium</taxon>
    </lineage>
</organism>
<evidence type="ECO:0000313" key="1">
    <source>
        <dbReference type="EMBL" id="KIU16789.1"/>
    </source>
</evidence>
<gene>
    <name evidence="1" type="ORF">TL10_12100</name>
</gene>
<dbReference type="Proteomes" id="UP000032221">
    <property type="component" value="Unassembled WGS sequence"/>
</dbReference>
<name>A0A0D1JW38_9MYCO</name>
<evidence type="ECO:0008006" key="3">
    <source>
        <dbReference type="Google" id="ProtNLM"/>
    </source>
</evidence>
<proteinExistence type="predicted"/>
<comment type="caution">
    <text evidence="1">The sequence shown here is derived from an EMBL/GenBank/DDBJ whole genome shotgun (WGS) entry which is preliminary data.</text>
</comment>
<reference evidence="1 2" key="1">
    <citation type="submission" date="2015-01" db="EMBL/GenBank/DDBJ databases">
        <title>Genome sequence of Mycobacterium llatzerense and Mycobacterium immunogenum recovered from brain abscess.</title>
        <authorList>
            <person name="Greninger A.L."/>
            <person name="Langelier C."/>
            <person name="Cunningham G."/>
            <person name="Chiu C.Y."/>
            <person name="Miller S."/>
        </authorList>
    </citation>
    <scope>NUCLEOTIDE SEQUENCE [LARGE SCALE GENOMIC DNA]</scope>
    <source>
        <strain evidence="1 2">CLUC14</strain>
    </source>
</reference>
<keyword evidence="2" id="KW-1185">Reference proteome</keyword>
<protein>
    <recommendedName>
        <fullName evidence="3">Apea-like HEPN domain-containing protein</fullName>
    </recommendedName>
</protein>
<dbReference type="PATRIC" id="fig|280871.6.peg.2511"/>